<sequence>MADPIMLDKNVITSIARNNQPAAESLKKYLNAGTPVYISRAAYDELVTRAQTQKQGGEYDWLLKDARITIAPAGSIKDRGDVYADNIQYAPAPNRPQLKDFSRKDDTTKPGDVFVVAQAKAINARLWTFDRKVQNAAPALGVRLAPECSIGDRSGVEDVAVGRKLLGLNPRTIGADGKPVPPSGGSGGGSGGSYSIGIADNSVPEFVGPSPKGMATIAGIQLAFEGVNFVLNLVNDYIQKEKVTQALDQIRQTIAGERASNPRMGILLLFYYSQYQAADESLIKPGAVFDHLAWGKGTTRDEALRDALSVPTLSQGVGPNERAFSQEVWIAPLQKSAITTAKCPFKPVAVGRFFLGDSNKAKFQQVDFSILGGFDDVVETSVELPANTNVDFVVLDPPSQVYWYNMNGRQAVHVPLLEDKTANENIIKVVDLDPWSPFHAKAAMVFPVDEWTEKIFGQVSPTGNYFSLGTYVNFSMIRWVRTKNIHLLRFL</sequence>
<feature type="region of interest" description="Disordered" evidence="1">
    <location>
        <begin position="172"/>
        <end position="191"/>
    </location>
</feature>
<evidence type="ECO:0000256" key="1">
    <source>
        <dbReference type="SAM" id="MobiDB-lite"/>
    </source>
</evidence>
<evidence type="ECO:0000313" key="4">
    <source>
        <dbReference type="Proteomes" id="UP001555786"/>
    </source>
</evidence>
<accession>A0ABV3PN28</accession>
<dbReference type="EMBL" id="JBFNQD010000004">
    <property type="protein sequence ID" value="MEW9307037.1"/>
    <property type="molecule type" value="Genomic_DNA"/>
</dbReference>
<gene>
    <name evidence="3" type="ORF">ABXS05_15910</name>
</gene>
<dbReference type="InterPro" id="IPR029060">
    <property type="entry name" value="PIN-like_dom_sf"/>
</dbReference>
<dbReference type="Proteomes" id="UP001555786">
    <property type="component" value="Unassembled WGS sequence"/>
</dbReference>
<dbReference type="InterPro" id="IPR002716">
    <property type="entry name" value="PIN_dom"/>
</dbReference>
<evidence type="ECO:0000259" key="2">
    <source>
        <dbReference type="Pfam" id="PF01850"/>
    </source>
</evidence>
<name>A0ABV3PN28_9HYPH</name>
<dbReference type="SUPFAM" id="SSF88723">
    <property type="entry name" value="PIN domain-like"/>
    <property type="match status" value="1"/>
</dbReference>
<comment type="caution">
    <text evidence="3">The sequence shown here is derived from an EMBL/GenBank/DDBJ whole genome shotgun (WGS) entry which is preliminary data.</text>
</comment>
<organism evidence="3 4">
    <name type="scientific">Labrys neptuniae</name>
    <dbReference type="NCBI Taxonomy" id="376174"/>
    <lineage>
        <taxon>Bacteria</taxon>
        <taxon>Pseudomonadati</taxon>
        <taxon>Pseudomonadota</taxon>
        <taxon>Alphaproteobacteria</taxon>
        <taxon>Hyphomicrobiales</taxon>
        <taxon>Xanthobacteraceae</taxon>
        <taxon>Labrys</taxon>
    </lineage>
</organism>
<feature type="domain" description="PIN" evidence="2">
    <location>
        <begin position="5"/>
        <end position="136"/>
    </location>
</feature>
<protein>
    <submittedName>
        <fullName evidence="3">PIN domain-containing protein</fullName>
    </submittedName>
</protein>
<dbReference type="Pfam" id="PF01850">
    <property type="entry name" value="PIN"/>
    <property type="match status" value="1"/>
</dbReference>
<proteinExistence type="predicted"/>
<dbReference type="Gene3D" id="3.40.50.1010">
    <property type="entry name" value="5'-nuclease"/>
    <property type="match status" value="1"/>
</dbReference>
<dbReference type="RefSeq" id="WP_367624578.1">
    <property type="nucleotide sequence ID" value="NZ_JBFNQD010000004.1"/>
</dbReference>
<reference evidence="3 4" key="1">
    <citation type="submission" date="2024-07" db="EMBL/GenBank/DDBJ databases">
        <title>Description of Labrys sedimenti sp. nov., isolated from a diclofenac-degrading enrichment culture.</title>
        <authorList>
            <person name="Tancsics A."/>
            <person name="Csepanyi A."/>
        </authorList>
    </citation>
    <scope>NUCLEOTIDE SEQUENCE [LARGE SCALE GENOMIC DNA]</scope>
    <source>
        <strain evidence="3 4">LMG 23578</strain>
    </source>
</reference>
<evidence type="ECO:0000313" key="3">
    <source>
        <dbReference type="EMBL" id="MEW9307037.1"/>
    </source>
</evidence>
<keyword evidence="4" id="KW-1185">Reference proteome</keyword>